<feature type="compositionally biased region" description="Basic residues" evidence="1">
    <location>
        <begin position="273"/>
        <end position="288"/>
    </location>
</feature>
<name>A0AAN8PES9_POLSC</name>
<feature type="compositionally biased region" description="Acidic residues" evidence="1">
    <location>
        <begin position="252"/>
        <end position="263"/>
    </location>
</feature>
<comment type="caution">
    <text evidence="3">The sequence shown here is derived from an EMBL/GenBank/DDBJ whole genome shotgun (WGS) entry which is preliminary data.</text>
</comment>
<feature type="signal peptide" evidence="2">
    <location>
        <begin position="1"/>
        <end position="29"/>
    </location>
</feature>
<feature type="chain" id="PRO_5042848020" evidence="2">
    <location>
        <begin position="30"/>
        <end position="604"/>
    </location>
</feature>
<protein>
    <submittedName>
        <fullName evidence="3">Uncharacterized protein</fullName>
    </submittedName>
</protein>
<feature type="region of interest" description="Disordered" evidence="1">
    <location>
        <begin position="101"/>
        <end position="174"/>
    </location>
</feature>
<dbReference type="EMBL" id="JAWJWE010000036">
    <property type="protein sequence ID" value="KAK6629222.1"/>
    <property type="molecule type" value="Genomic_DNA"/>
</dbReference>
<feature type="region of interest" description="Disordered" evidence="1">
    <location>
        <begin position="192"/>
        <end position="343"/>
    </location>
</feature>
<feature type="compositionally biased region" description="Polar residues" evidence="1">
    <location>
        <begin position="398"/>
        <end position="420"/>
    </location>
</feature>
<dbReference type="Proteomes" id="UP001372834">
    <property type="component" value="Unassembled WGS sequence"/>
</dbReference>
<sequence>MNFKIAVKKASVILFFSFYCLLSICSVEANRSVRIVKRKISSSPIQIHLTSGGPGNYYAKKYGYERPSFNFHGKYEKDKRYFERRNKKFGPRNYANAYRNWTPNRYPPGKKNLRFDNGKYYPRIDNGRRGPQKHRKEPYPFIRDPPYKNNKQKRKVRPQRPSPLQRPKPPKYVSEFDEDYYFPEEALKAESQHDFEALHTRSKKKRRNPGNVEKVLNRPESKNQYTGGKTGKQYSKKVRDGYGTYVRHPYRDEEDEDYDDEKEAAEYVETATKSKKKRTKKKSSTRKKPKDEEDYPPYPPDQEELGDNYRETYVNEYESKKRNKKQSYSTKDEEVHSYPSSVTTSYNSYGVTAKPQDTTPYVPSYSQPWSNVIGTTSRPVQYSNVQPQQFSPGAYNFHNPQNQYTQQSHQSPISYQSQPNQFNYQNRDYQKPQIITANSQQTNYYSQPDTYNSNNNFVSSPISPTPQVSTNYNTYSNSGYSYQSPTNTYSDNSILKRSPTYESTQNYYSYNGHTNANSNGYVKNQSLSYLDNSQRYENRVSASYQNTDLIKADQESDFLRKHQNLYNKGFSGVPVQGDGYRKDNLKKDYDIGYGDFQFDDSLST</sequence>
<keyword evidence="2" id="KW-0732">Signal</keyword>
<proteinExistence type="predicted"/>
<evidence type="ECO:0000256" key="2">
    <source>
        <dbReference type="SAM" id="SignalP"/>
    </source>
</evidence>
<gene>
    <name evidence="3" type="ORF">RUM43_003039</name>
</gene>
<organism evidence="3 4">
    <name type="scientific">Polyplax serrata</name>
    <name type="common">Common mouse louse</name>
    <dbReference type="NCBI Taxonomy" id="468196"/>
    <lineage>
        <taxon>Eukaryota</taxon>
        <taxon>Metazoa</taxon>
        <taxon>Ecdysozoa</taxon>
        <taxon>Arthropoda</taxon>
        <taxon>Hexapoda</taxon>
        <taxon>Insecta</taxon>
        <taxon>Pterygota</taxon>
        <taxon>Neoptera</taxon>
        <taxon>Paraneoptera</taxon>
        <taxon>Psocodea</taxon>
        <taxon>Troctomorpha</taxon>
        <taxon>Phthiraptera</taxon>
        <taxon>Anoplura</taxon>
        <taxon>Polyplacidae</taxon>
        <taxon>Polyplax</taxon>
    </lineage>
</organism>
<accession>A0AAN8PES9</accession>
<feature type="region of interest" description="Disordered" evidence="1">
    <location>
        <begin position="385"/>
        <end position="420"/>
    </location>
</feature>
<dbReference type="AlphaFoldDB" id="A0AAN8PES9"/>
<evidence type="ECO:0000256" key="1">
    <source>
        <dbReference type="SAM" id="MobiDB-lite"/>
    </source>
</evidence>
<reference evidence="3 4" key="1">
    <citation type="submission" date="2023-10" db="EMBL/GenBank/DDBJ databases">
        <title>Genomes of two closely related lineages of the louse Polyplax serrata with different host specificities.</title>
        <authorList>
            <person name="Martinu J."/>
            <person name="Tarabai H."/>
            <person name="Stefka J."/>
            <person name="Hypsa V."/>
        </authorList>
    </citation>
    <scope>NUCLEOTIDE SEQUENCE [LARGE SCALE GENOMIC DNA]</scope>
    <source>
        <strain evidence="3">HR10_N</strain>
    </source>
</reference>
<evidence type="ECO:0000313" key="3">
    <source>
        <dbReference type="EMBL" id="KAK6629222.1"/>
    </source>
</evidence>
<evidence type="ECO:0000313" key="4">
    <source>
        <dbReference type="Proteomes" id="UP001372834"/>
    </source>
</evidence>